<evidence type="ECO:0000259" key="3">
    <source>
        <dbReference type="Pfam" id="PF00501"/>
    </source>
</evidence>
<accession>A0ABZ1L4B7</accession>
<evidence type="ECO:0000256" key="1">
    <source>
        <dbReference type="ARBA" id="ARBA00006432"/>
    </source>
</evidence>
<dbReference type="InterPro" id="IPR000873">
    <property type="entry name" value="AMP-dep_synth/lig_dom"/>
</dbReference>
<dbReference type="EMBL" id="CP108188">
    <property type="protein sequence ID" value="WTR69330.1"/>
    <property type="molecule type" value="Genomic_DNA"/>
</dbReference>
<dbReference type="InterPro" id="IPR042099">
    <property type="entry name" value="ANL_N_sf"/>
</dbReference>
<dbReference type="Gene3D" id="3.30.300.30">
    <property type="match status" value="1"/>
</dbReference>
<reference evidence="5 6" key="1">
    <citation type="submission" date="2022-10" db="EMBL/GenBank/DDBJ databases">
        <title>The complete genomes of actinobacterial strains from the NBC collection.</title>
        <authorList>
            <person name="Joergensen T.S."/>
            <person name="Alvarez Arevalo M."/>
            <person name="Sterndorff E.B."/>
            <person name="Faurdal D."/>
            <person name="Vuksanovic O."/>
            <person name="Mourched A.-S."/>
            <person name="Charusanti P."/>
            <person name="Shaw S."/>
            <person name="Blin K."/>
            <person name="Weber T."/>
        </authorList>
    </citation>
    <scope>NUCLEOTIDE SEQUENCE [LARGE SCALE GENOMIC DNA]</scope>
    <source>
        <strain evidence="5 6">NBC_00123</strain>
    </source>
</reference>
<dbReference type="PROSITE" id="PS00455">
    <property type="entry name" value="AMP_BINDING"/>
    <property type="match status" value="1"/>
</dbReference>
<evidence type="ECO:0000313" key="5">
    <source>
        <dbReference type="EMBL" id="WTR69330.1"/>
    </source>
</evidence>
<evidence type="ECO:0000313" key="6">
    <source>
        <dbReference type="Proteomes" id="UP001622594"/>
    </source>
</evidence>
<feature type="domain" description="AMP-dependent synthetase/ligase" evidence="3">
    <location>
        <begin position="28"/>
        <end position="393"/>
    </location>
</feature>
<organism evidence="5 6">
    <name type="scientific">Streptomyces zaomyceticus</name>
    <dbReference type="NCBI Taxonomy" id="68286"/>
    <lineage>
        <taxon>Bacteria</taxon>
        <taxon>Bacillati</taxon>
        <taxon>Actinomycetota</taxon>
        <taxon>Actinomycetes</taxon>
        <taxon>Kitasatosporales</taxon>
        <taxon>Streptomycetaceae</taxon>
        <taxon>Streptomyces</taxon>
    </lineage>
</organism>
<comment type="similarity">
    <text evidence="1">Belongs to the ATP-dependent AMP-binding enzyme family.</text>
</comment>
<dbReference type="RefSeq" id="WP_406133015.1">
    <property type="nucleotide sequence ID" value="NZ_CP108188.1"/>
</dbReference>
<feature type="domain" description="AMP-binding enzyme C-terminal" evidence="4">
    <location>
        <begin position="444"/>
        <end position="520"/>
    </location>
</feature>
<dbReference type="Gene3D" id="3.40.50.12780">
    <property type="entry name" value="N-terminal domain of ligase-like"/>
    <property type="match status" value="1"/>
</dbReference>
<keyword evidence="2" id="KW-0436">Ligase</keyword>
<dbReference type="Pfam" id="PF00501">
    <property type="entry name" value="AMP-binding"/>
    <property type="match status" value="1"/>
</dbReference>
<evidence type="ECO:0000259" key="4">
    <source>
        <dbReference type="Pfam" id="PF13193"/>
    </source>
</evidence>
<evidence type="ECO:0000256" key="2">
    <source>
        <dbReference type="ARBA" id="ARBA00022598"/>
    </source>
</evidence>
<dbReference type="Proteomes" id="UP001622594">
    <property type="component" value="Chromosome"/>
</dbReference>
<proteinExistence type="inferred from homology"/>
<gene>
    <name evidence="5" type="ORF">OG814_08715</name>
</gene>
<dbReference type="InterPro" id="IPR025110">
    <property type="entry name" value="AMP-bd_C"/>
</dbReference>
<dbReference type="Pfam" id="PF13193">
    <property type="entry name" value="AMP-binding_C"/>
    <property type="match status" value="1"/>
</dbReference>
<dbReference type="PANTHER" id="PTHR43201:SF5">
    <property type="entry name" value="MEDIUM-CHAIN ACYL-COA LIGASE ACSF2, MITOCHONDRIAL"/>
    <property type="match status" value="1"/>
</dbReference>
<name>A0ABZ1L4B7_9ACTN</name>
<keyword evidence="6" id="KW-1185">Reference proteome</keyword>
<dbReference type="SUPFAM" id="SSF56801">
    <property type="entry name" value="Acetyl-CoA synthetase-like"/>
    <property type="match status" value="1"/>
</dbReference>
<dbReference type="InterPro" id="IPR045851">
    <property type="entry name" value="AMP-bd_C_sf"/>
</dbReference>
<dbReference type="PANTHER" id="PTHR43201">
    <property type="entry name" value="ACYL-COA SYNTHETASE"/>
    <property type="match status" value="1"/>
</dbReference>
<dbReference type="CDD" id="cd05917">
    <property type="entry name" value="FACL_like_2"/>
    <property type="match status" value="1"/>
</dbReference>
<sequence>MNATTEISYAHGVSATALLGDTIGADLDRAVAAWPEREALVDVPTGRRWTYARFGADVDRLAGSLLGSGVRKGDRVGIWAVNCAEWVLVQYATARIGAVMVNINPAYRAHELAYVLHQAGITLLFASLAHKTSDYRAMVEQVRDECPDLREAVYFGDPGWDAFLDRTPGELRPEPLSCDEPVNIQYTSGTTGFPKGATLSHHNILNNGYFVGEMIAYSEQDRICIPVPFYHCFGMVMGNLAATSHGACMVIPAPSFDPAATLRAVQEERCTSLYGVPTMFIAELNLPDFATYDLTSLRTGIMAGSPCPVEVMKRVVAEMNMAEVSICYGMTETSPVSTQTRRDDDLERRTGTVGRVMPHVEVKVVDPATGLTVGRGTAGELCTRGYSVMLGYWDEPEKTAEAIDAGRWMHTGDLAVMRDDGYVQIVGRIKDMIIRGGENVYPREIEEFLHGHPGIADVQVVGVPDERYGEEILACVIPRDPAAPPTLEDITAFCRDRLAHYKIPRRVEILAEFPMTVSGKVRKVELRQRYGDQG</sequence>
<dbReference type="InterPro" id="IPR020845">
    <property type="entry name" value="AMP-binding_CS"/>
</dbReference>
<protein>
    <submittedName>
        <fullName evidence="5">AMP-binding protein</fullName>
    </submittedName>
</protein>